<evidence type="ECO:0000313" key="2">
    <source>
        <dbReference type="EMBL" id="KRX02036.1"/>
    </source>
</evidence>
<evidence type="ECO:0000256" key="1">
    <source>
        <dbReference type="SAM" id="MobiDB-lite"/>
    </source>
</evidence>
<dbReference type="Proteomes" id="UP000054937">
    <property type="component" value="Unassembled WGS sequence"/>
</dbReference>
<reference evidence="2 3" key="1">
    <citation type="journal article" date="2015" name="Sci. Rep.">
        <title>Genome of the facultative scuticociliatosis pathogen Pseudocohnilembus persalinus provides insight into its virulence through horizontal gene transfer.</title>
        <authorList>
            <person name="Xiong J."/>
            <person name="Wang G."/>
            <person name="Cheng J."/>
            <person name="Tian M."/>
            <person name="Pan X."/>
            <person name="Warren A."/>
            <person name="Jiang C."/>
            <person name="Yuan D."/>
            <person name="Miao W."/>
        </authorList>
    </citation>
    <scope>NUCLEOTIDE SEQUENCE [LARGE SCALE GENOMIC DNA]</scope>
    <source>
        <strain evidence="2">36N120E</strain>
    </source>
</reference>
<dbReference type="OrthoDB" id="10260017at2759"/>
<protein>
    <submittedName>
        <fullName evidence="2">Uncharacterized protein</fullName>
    </submittedName>
</protein>
<dbReference type="InParanoid" id="A0A0V0QII2"/>
<comment type="caution">
    <text evidence="2">The sequence shown here is derived from an EMBL/GenBank/DDBJ whole genome shotgun (WGS) entry which is preliminary data.</text>
</comment>
<evidence type="ECO:0000313" key="3">
    <source>
        <dbReference type="Proteomes" id="UP000054937"/>
    </source>
</evidence>
<dbReference type="OMA" id="YTEQINY"/>
<feature type="region of interest" description="Disordered" evidence="1">
    <location>
        <begin position="1"/>
        <end position="26"/>
    </location>
</feature>
<gene>
    <name evidence="2" type="ORF">PPERSA_07681</name>
</gene>
<dbReference type="AlphaFoldDB" id="A0A0V0QII2"/>
<sequence length="356" mass="42266">MQPQIQEKKANKDTQQQEESEQIDIQQNCNKYPNINYTEQINYLKNSLEQNLSQKPKGEKALTQYRKPKVQINLPQQLTNFQKIKFDTNQYDFQKVVMEILDVKNLEELEKFNPPKQNVFTYNYSKILREKVGKNKNLELLFKNFLKNVIAPHIITEILKYSSNQEKNTEQITQQCNNVDNIQKNLNDSNYINDNKSENDIQNNNEDNNFEQDFKNKLKLKQKQKYKLVYQYPPTMRVHPSVQPPKPLGKVHRDAEFGHQPGELNFWMPLLSIKGGSCLWCEQQEYQQNFQPFVLNYGELMRFWGAQLYHGAGINDTGYTRISFDFRVASLLCFDTEWKLPTVDYQHNWQVMEIEL</sequence>
<dbReference type="SUPFAM" id="SSF51197">
    <property type="entry name" value="Clavaminate synthase-like"/>
    <property type="match status" value="1"/>
</dbReference>
<name>A0A0V0QII2_PSEPJ</name>
<organism evidence="2 3">
    <name type="scientific">Pseudocohnilembus persalinus</name>
    <name type="common">Ciliate</name>
    <dbReference type="NCBI Taxonomy" id="266149"/>
    <lineage>
        <taxon>Eukaryota</taxon>
        <taxon>Sar</taxon>
        <taxon>Alveolata</taxon>
        <taxon>Ciliophora</taxon>
        <taxon>Intramacronucleata</taxon>
        <taxon>Oligohymenophorea</taxon>
        <taxon>Scuticociliatia</taxon>
        <taxon>Philasterida</taxon>
        <taxon>Pseudocohnilembidae</taxon>
        <taxon>Pseudocohnilembus</taxon>
    </lineage>
</organism>
<feature type="compositionally biased region" description="Basic and acidic residues" evidence="1">
    <location>
        <begin position="1"/>
        <end position="12"/>
    </location>
</feature>
<keyword evidence="3" id="KW-1185">Reference proteome</keyword>
<accession>A0A0V0QII2</accession>
<proteinExistence type="predicted"/>
<dbReference type="EMBL" id="LDAU01000159">
    <property type="protein sequence ID" value="KRX02036.1"/>
    <property type="molecule type" value="Genomic_DNA"/>
</dbReference>